<evidence type="ECO:0000313" key="2">
    <source>
        <dbReference type="Proteomes" id="UP001299235"/>
    </source>
</evidence>
<protein>
    <submittedName>
        <fullName evidence="1">Uncharacterized protein</fullName>
    </submittedName>
</protein>
<sequence>MKYTEKLNLKKPEEEDFISVSDYTDNMEIIDQAVTDASQKADDAASAAASATTAARNAQAAAREATGSAQSAIIAAEEAKKAADANEKELGNKVTAEKGKGLSECNYTKEEKNKLAGIQTMQGTDGEENGKEGLVPAPEADDAGRFLHSSGTWSPIWLEYVTAARLMKVAWNGGSSAVIIPEANTGNAGLMPASIYDRMRTIQSIDGVDFSGTETVSHYAVCDTSGATTAKAVTITGFKLIAGARITVRFNYANTATNPTLNVNATRAKPIYYKNSNIPAELIEQYTVLELVYSGSYWYVVGNMNILTKGDSISVECFTAGYVTSMGQEVQFCIPVSTPIVGCSSVKIESATGLQIRQNGNYVYGGNASTLVAASSYRGVINRNMVSVAATMPNTTNAVNNAPCGVRAALKLTFS</sequence>
<reference evidence="1 2" key="1">
    <citation type="submission" date="2021-10" db="EMBL/GenBank/DDBJ databases">
        <title>Anaerobic single-cell dispensing facilitates the cultivation of human gut bacteria.</title>
        <authorList>
            <person name="Afrizal A."/>
        </authorList>
    </citation>
    <scope>NUCLEOTIDE SEQUENCE [LARGE SCALE GENOMIC DNA]</scope>
    <source>
        <strain evidence="1 2">CLA-AA-H246</strain>
    </source>
</reference>
<evidence type="ECO:0000313" key="1">
    <source>
        <dbReference type="EMBL" id="MCC2150051.1"/>
    </source>
</evidence>
<dbReference type="RefSeq" id="WP_248835903.1">
    <property type="nucleotide sequence ID" value="NZ_JAJEQE010000054.1"/>
</dbReference>
<dbReference type="EMBL" id="JAJEQE010000054">
    <property type="protein sequence ID" value="MCC2150051.1"/>
    <property type="molecule type" value="Genomic_DNA"/>
</dbReference>
<proteinExistence type="predicted"/>
<keyword evidence="2" id="KW-1185">Reference proteome</keyword>
<dbReference type="Proteomes" id="UP001299235">
    <property type="component" value="Unassembled WGS sequence"/>
</dbReference>
<gene>
    <name evidence="1" type="ORF">LKD42_12515</name>
</gene>
<accession>A0ABS8EY05</accession>
<name>A0ABS8EY05_9FIRM</name>
<organism evidence="1 2">
    <name type="scientific">Hominisplanchenecus faecis</name>
    <dbReference type="NCBI Taxonomy" id="2885351"/>
    <lineage>
        <taxon>Bacteria</taxon>
        <taxon>Bacillati</taxon>
        <taxon>Bacillota</taxon>
        <taxon>Clostridia</taxon>
        <taxon>Lachnospirales</taxon>
        <taxon>Lachnospiraceae</taxon>
        <taxon>Hominisplanchenecus</taxon>
    </lineage>
</organism>
<comment type="caution">
    <text evidence="1">The sequence shown here is derived from an EMBL/GenBank/DDBJ whole genome shotgun (WGS) entry which is preliminary data.</text>
</comment>